<name>A0A2U1LXH3_ARTAN</name>
<dbReference type="Proteomes" id="UP000245207">
    <property type="component" value="Unassembled WGS sequence"/>
</dbReference>
<dbReference type="Gene3D" id="1.10.287.70">
    <property type="match status" value="1"/>
</dbReference>
<sequence length="630" mass="71635">MEYPYLFQIKEEETSMAKSIADLVESYYWKNVTFIYEDTDDGRELLPYLVESFYEKNIRIGYRSAISASATLDEITQMLRKLMTFHTRIIVVHMSPSLASTLFLNARRLGMVGKVHAWILTHKTVDVFRSKNLNLIESLQGALGLRPYVPASTRLYNLTTRWHNLFYKNYPTSETKEVPVPAIWAYDTVWSLAESVEKAEVSHYGPSLLSEVLKITLNGISGQFQLSEGKLISNGYEIIDYGETRVAYWTPSEGIRSVPLYSGVGQETLSPPGRSTTTAPKGRVLQTTPTTELKIGVLKIRNFKYFMDVNHDFEKNVTTATGFSKDVFDACLHGLPYEVSYVLISYENATYDDLVRKVYDQEIDAVVGDSTILANRSEYVDFTATYSDMGIGTLGKFKEHDMLFFLKPLHWDVWVTAIASLILTCFVIWFIECMNKEPDKRNGFGTIFWLMLMTIFFAQEQFELASKDGTVGFHGGSFMRGVTISNLHFENHNNRPFYSYDDYAHALSKHGDADAIVDEIPYIKMFLGKYSGDYALVSSHPITSGFGFIFQKGSPLVEDVSREIAKMRLDGTLGNLEKKWFENGLFIPSRNSTRAKAMNLDSFGGVFIGNVVFQNPIYFSLFFDIEPHFS</sequence>
<dbReference type="InterPro" id="IPR001320">
    <property type="entry name" value="Iontro_rcpt_C"/>
</dbReference>
<dbReference type="CDD" id="cd13686">
    <property type="entry name" value="GluR_Plant"/>
    <property type="match status" value="1"/>
</dbReference>
<keyword evidence="2" id="KW-0813">Transport</keyword>
<dbReference type="Gene3D" id="3.40.190.10">
    <property type="entry name" value="Periplasmic binding protein-like II"/>
    <property type="match status" value="2"/>
</dbReference>
<keyword evidence="14" id="KW-1185">Reference proteome</keyword>
<dbReference type="EMBL" id="PKPP01007332">
    <property type="protein sequence ID" value="PWA53687.1"/>
    <property type="molecule type" value="Genomic_DNA"/>
</dbReference>
<dbReference type="AlphaFoldDB" id="A0A2U1LXH3"/>
<evidence type="ECO:0000256" key="11">
    <source>
        <dbReference type="SAM" id="Phobius"/>
    </source>
</evidence>
<dbReference type="SMART" id="SM00079">
    <property type="entry name" value="PBPe"/>
    <property type="match status" value="1"/>
</dbReference>
<evidence type="ECO:0000313" key="13">
    <source>
        <dbReference type="EMBL" id="PWA53687.1"/>
    </source>
</evidence>
<keyword evidence="8" id="KW-0325">Glycoprotein</keyword>
<comment type="subcellular location">
    <subcellularLocation>
        <location evidence="1">Membrane</location>
        <topology evidence="1">Multi-pass membrane protein</topology>
    </subcellularLocation>
</comment>
<comment type="caution">
    <text evidence="13">The sequence shown here is derived from an EMBL/GenBank/DDBJ whole genome shotgun (WGS) entry which is preliminary data.</text>
</comment>
<dbReference type="Gene3D" id="3.40.50.2300">
    <property type="match status" value="1"/>
</dbReference>
<protein>
    <submittedName>
        <fullName evidence="13">Extracellular ligand-binding receptor</fullName>
    </submittedName>
</protein>
<evidence type="ECO:0000256" key="4">
    <source>
        <dbReference type="ARBA" id="ARBA00022989"/>
    </source>
</evidence>
<feature type="domain" description="Ionotropic glutamate receptor C-terminal" evidence="12">
    <location>
        <begin position="294"/>
        <end position="583"/>
    </location>
</feature>
<dbReference type="Pfam" id="PF00497">
    <property type="entry name" value="SBP_bac_3"/>
    <property type="match status" value="1"/>
</dbReference>
<evidence type="ECO:0000259" key="12">
    <source>
        <dbReference type="SMART" id="SM00079"/>
    </source>
</evidence>
<evidence type="ECO:0000256" key="1">
    <source>
        <dbReference type="ARBA" id="ARBA00004141"/>
    </source>
</evidence>
<keyword evidence="9" id="KW-1071">Ligand-gated ion channel</keyword>
<keyword evidence="10" id="KW-0407">Ion channel</keyword>
<feature type="transmembrane region" description="Helical" evidence="11">
    <location>
        <begin position="411"/>
        <end position="431"/>
    </location>
</feature>
<dbReference type="GO" id="GO:0015276">
    <property type="term" value="F:ligand-gated monoatomic ion channel activity"/>
    <property type="evidence" value="ECO:0007669"/>
    <property type="project" value="InterPro"/>
</dbReference>
<evidence type="ECO:0000313" key="14">
    <source>
        <dbReference type="Proteomes" id="UP000245207"/>
    </source>
</evidence>
<evidence type="ECO:0000256" key="3">
    <source>
        <dbReference type="ARBA" id="ARBA00022692"/>
    </source>
</evidence>
<keyword evidence="3 11" id="KW-0812">Transmembrane</keyword>
<dbReference type="InterPro" id="IPR015683">
    <property type="entry name" value="Ionotropic_Glu_rcpt"/>
</dbReference>
<dbReference type="Pfam" id="PF01094">
    <property type="entry name" value="ANF_receptor"/>
    <property type="match status" value="1"/>
</dbReference>
<keyword evidence="7 13" id="KW-0675">Receptor</keyword>
<dbReference type="GO" id="GO:0016020">
    <property type="term" value="C:membrane"/>
    <property type="evidence" value="ECO:0007669"/>
    <property type="project" value="UniProtKB-SubCell"/>
</dbReference>
<accession>A0A2U1LXH3</accession>
<dbReference type="FunFam" id="3.40.50.2300:FF:000081">
    <property type="entry name" value="Glutamate receptor"/>
    <property type="match status" value="1"/>
</dbReference>
<organism evidence="13 14">
    <name type="scientific">Artemisia annua</name>
    <name type="common">Sweet wormwood</name>
    <dbReference type="NCBI Taxonomy" id="35608"/>
    <lineage>
        <taxon>Eukaryota</taxon>
        <taxon>Viridiplantae</taxon>
        <taxon>Streptophyta</taxon>
        <taxon>Embryophyta</taxon>
        <taxon>Tracheophyta</taxon>
        <taxon>Spermatophyta</taxon>
        <taxon>Magnoliopsida</taxon>
        <taxon>eudicotyledons</taxon>
        <taxon>Gunneridae</taxon>
        <taxon>Pentapetalae</taxon>
        <taxon>asterids</taxon>
        <taxon>campanulids</taxon>
        <taxon>Asterales</taxon>
        <taxon>Asteraceae</taxon>
        <taxon>Asteroideae</taxon>
        <taxon>Anthemideae</taxon>
        <taxon>Artemisiinae</taxon>
        <taxon>Artemisia</taxon>
    </lineage>
</organism>
<dbReference type="InterPro" id="IPR001638">
    <property type="entry name" value="Solute-binding_3/MltF_N"/>
</dbReference>
<evidence type="ECO:0000256" key="6">
    <source>
        <dbReference type="ARBA" id="ARBA00023136"/>
    </source>
</evidence>
<evidence type="ECO:0000256" key="2">
    <source>
        <dbReference type="ARBA" id="ARBA00022448"/>
    </source>
</evidence>
<gene>
    <name evidence="13" type="ORF">CTI12_AA442520</name>
</gene>
<dbReference type="InterPro" id="IPR001828">
    <property type="entry name" value="ANF_lig-bd_rcpt"/>
</dbReference>
<dbReference type="InterPro" id="IPR028082">
    <property type="entry name" value="Peripla_BP_I"/>
</dbReference>
<keyword evidence="4 11" id="KW-1133">Transmembrane helix</keyword>
<evidence type="ECO:0000256" key="8">
    <source>
        <dbReference type="ARBA" id="ARBA00023180"/>
    </source>
</evidence>
<keyword evidence="6 11" id="KW-0472">Membrane</keyword>
<dbReference type="SUPFAM" id="SSF53850">
    <property type="entry name" value="Periplasmic binding protein-like II"/>
    <property type="match status" value="1"/>
</dbReference>
<dbReference type="SUPFAM" id="SSF53822">
    <property type="entry name" value="Periplasmic binding protein-like I"/>
    <property type="match status" value="1"/>
</dbReference>
<evidence type="ECO:0000256" key="10">
    <source>
        <dbReference type="ARBA" id="ARBA00023303"/>
    </source>
</evidence>
<reference evidence="13 14" key="1">
    <citation type="journal article" date="2018" name="Mol. Plant">
        <title>The genome of Artemisia annua provides insight into the evolution of Asteraceae family and artemisinin biosynthesis.</title>
        <authorList>
            <person name="Shen Q."/>
            <person name="Zhang L."/>
            <person name="Liao Z."/>
            <person name="Wang S."/>
            <person name="Yan T."/>
            <person name="Shi P."/>
            <person name="Liu M."/>
            <person name="Fu X."/>
            <person name="Pan Q."/>
            <person name="Wang Y."/>
            <person name="Lv Z."/>
            <person name="Lu X."/>
            <person name="Zhang F."/>
            <person name="Jiang W."/>
            <person name="Ma Y."/>
            <person name="Chen M."/>
            <person name="Hao X."/>
            <person name="Li L."/>
            <person name="Tang Y."/>
            <person name="Lv G."/>
            <person name="Zhou Y."/>
            <person name="Sun X."/>
            <person name="Brodelius P.E."/>
            <person name="Rose J.K.C."/>
            <person name="Tang K."/>
        </authorList>
    </citation>
    <scope>NUCLEOTIDE SEQUENCE [LARGE SCALE GENOMIC DNA]</scope>
    <source>
        <strain evidence="14">cv. Huhao1</strain>
        <tissue evidence="13">Leaf</tissue>
    </source>
</reference>
<evidence type="ECO:0000256" key="9">
    <source>
        <dbReference type="ARBA" id="ARBA00023286"/>
    </source>
</evidence>
<proteinExistence type="predicted"/>
<keyword evidence="5" id="KW-0406">Ion transport</keyword>
<evidence type="ECO:0000256" key="7">
    <source>
        <dbReference type="ARBA" id="ARBA00023170"/>
    </source>
</evidence>
<dbReference type="OrthoDB" id="5984008at2759"/>
<dbReference type="PANTHER" id="PTHR18966">
    <property type="entry name" value="IONOTROPIC GLUTAMATE RECEPTOR"/>
    <property type="match status" value="1"/>
</dbReference>
<evidence type="ECO:0000256" key="5">
    <source>
        <dbReference type="ARBA" id="ARBA00023065"/>
    </source>
</evidence>